<evidence type="ECO:0000256" key="3">
    <source>
        <dbReference type="ARBA" id="ARBA00022741"/>
    </source>
</evidence>
<dbReference type="InterPro" id="IPR002312">
    <property type="entry name" value="Asp/Asn-tRNA-synth_IIb"/>
</dbReference>
<evidence type="ECO:0000256" key="2">
    <source>
        <dbReference type="ARBA" id="ARBA00022598"/>
    </source>
</evidence>
<name>A0A5N4AK71_PHOPY</name>
<dbReference type="InterPro" id="IPR004524">
    <property type="entry name" value="Asp-tRNA-ligase_1"/>
</dbReference>
<dbReference type="OrthoDB" id="439710at2759"/>
<dbReference type="InterPro" id="IPR004365">
    <property type="entry name" value="NA-bd_OB_tRNA"/>
</dbReference>
<dbReference type="InterPro" id="IPR047089">
    <property type="entry name" value="Asp-tRNA-ligase_1_N"/>
</dbReference>
<organism evidence="8 9">
    <name type="scientific">Photinus pyralis</name>
    <name type="common">Common eastern firefly</name>
    <name type="synonym">Lampyris pyralis</name>
    <dbReference type="NCBI Taxonomy" id="7054"/>
    <lineage>
        <taxon>Eukaryota</taxon>
        <taxon>Metazoa</taxon>
        <taxon>Ecdysozoa</taxon>
        <taxon>Arthropoda</taxon>
        <taxon>Hexapoda</taxon>
        <taxon>Insecta</taxon>
        <taxon>Pterygota</taxon>
        <taxon>Neoptera</taxon>
        <taxon>Endopterygota</taxon>
        <taxon>Coleoptera</taxon>
        <taxon>Polyphaga</taxon>
        <taxon>Elateriformia</taxon>
        <taxon>Elateroidea</taxon>
        <taxon>Lampyridae</taxon>
        <taxon>Lampyrinae</taxon>
        <taxon>Photinus</taxon>
    </lineage>
</organism>
<dbReference type="InterPro" id="IPR006195">
    <property type="entry name" value="aa-tRNA-synth_II"/>
</dbReference>
<evidence type="ECO:0000256" key="4">
    <source>
        <dbReference type="ARBA" id="ARBA00022840"/>
    </source>
</evidence>
<dbReference type="GO" id="GO:0005524">
    <property type="term" value="F:ATP binding"/>
    <property type="evidence" value="ECO:0007669"/>
    <property type="project" value="UniProtKB-KW"/>
</dbReference>
<dbReference type="Gene3D" id="3.30.930.10">
    <property type="entry name" value="Bira Bifunctional Protein, Domain 2"/>
    <property type="match status" value="1"/>
</dbReference>
<dbReference type="PANTHER" id="PTHR22594">
    <property type="entry name" value="ASPARTYL/LYSYL-TRNA SYNTHETASE"/>
    <property type="match status" value="1"/>
</dbReference>
<dbReference type="PRINTS" id="PR01042">
    <property type="entry name" value="TRNASYNTHASP"/>
</dbReference>
<evidence type="ECO:0000256" key="6">
    <source>
        <dbReference type="ARBA" id="ARBA00023146"/>
    </source>
</evidence>
<protein>
    <recommendedName>
        <fullName evidence="7">Aminoacyl-transfer RNA synthetases class-II family profile domain-containing protein</fullName>
    </recommendedName>
</protein>
<dbReference type="PANTHER" id="PTHR22594:SF5">
    <property type="entry name" value="ASPARTATE--TRNA LIGASE, MITOCHONDRIAL"/>
    <property type="match status" value="1"/>
</dbReference>
<reference evidence="8 9" key="1">
    <citation type="journal article" date="2018" name="Elife">
        <title>Firefly genomes illuminate parallel origins of bioluminescence in beetles.</title>
        <authorList>
            <person name="Fallon T.R."/>
            <person name="Lower S.E."/>
            <person name="Chang C.H."/>
            <person name="Bessho-Uehara M."/>
            <person name="Martin G.J."/>
            <person name="Bewick A.J."/>
            <person name="Behringer M."/>
            <person name="Debat H.J."/>
            <person name="Wong I."/>
            <person name="Day J.C."/>
            <person name="Suvorov A."/>
            <person name="Silva C.J."/>
            <person name="Stanger-Hall K.F."/>
            <person name="Hall D.W."/>
            <person name="Schmitz R.J."/>
            <person name="Nelson D.R."/>
            <person name="Lewis S.M."/>
            <person name="Shigenobu S."/>
            <person name="Bybee S.M."/>
            <person name="Larracuente A.M."/>
            <person name="Oba Y."/>
            <person name="Weng J.K."/>
        </authorList>
    </citation>
    <scope>NUCLEOTIDE SEQUENCE [LARGE SCALE GENOMIC DNA]</scope>
    <source>
        <strain evidence="8">1611_PpyrPB1</strain>
        <tissue evidence="8">Whole body</tissue>
    </source>
</reference>
<dbReference type="Gene3D" id="3.30.1360.30">
    <property type="entry name" value="GAD-like domain"/>
    <property type="match status" value="1"/>
</dbReference>
<keyword evidence="5" id="KW-0648">Protein biosynthesis</keyword>
<keyword evidence="9" id="KW-1185">Reference proteome</keyword>
<dbReference type="AlphaFoldDB" id="A0A5N4AK71"/>
<comment type="caution">
    <text evidence="8">The sequence shown here is derived from an EMBL/GenBank/DDBJ whole genome shotgun (WGS) entry which is preliminary data.</text>
</comment>
<proteinExistence type="inferred from homology"/>
<dbReference type="NCBIfam" id="TIGR00459">
    <property type="entry name" value="aspS_bact"/>
    <property type="match status" value="1"/>
</dbReference>
<dbReference type="Proteomes" id="UP000327044">
    <property type="component" value="Unassembled WGS sequence"/>
</dbReference>
<keyword evidence="6" id="KW-0030">Aminoacyl-tRNA synthetase</keyword>
<dbReference type="PROSITE" id="PS50862">
    <property type="entry name" value="AA_TRNA_LIGASE_II"/>
    <property type="match status" value="1"/>
</dbReference>
<keyword evidence="4" id="KW-0067">ATP-binding</keyword>
<dbReference type="GO" id="GO:0003676">
    <property type="term" value="F:nucleic acid binding"/>
    <property type="evidence" value="ECO:0007669"/>
    <property type="project" value="InterPro"/>
</dbReference>
<evidence type="ECO:0000256" key="5">
    <source>
        <dbReference type="ARBA" id="ARBA00022917"/>
    </source>
</evidence>
<evidence type="ECO:0000313" key="9">
    <source>
        <dbReference type="Proteomes" id="UP000327044"/>
    </source>
</evidence>
<dbReference type="InterPro" id="IPR004364">
    <property type="entry name" value="Aa-tRNA-synt_II"/>
</dbReference>
<dbReference type="GO" id="GO:0004815">
    <property type="term" value="F:aspartate-tRNA ligase activity"/>
    <property type="evidence" value="ECO:0007669"/>
    <property type="project" value="TreeGrafter"/>
</dbReference>
<evidence type="ECO:0000313" key="8">
    <source>
        <dbReference type="EMBL" id="KAB0797618.1"/>
    </source>
</evidence>
<evidence type="ECO:0000259" key="7">
    <source>
        <dbReference type="PROSITE" id="PS50862"/>
    </source>
</evidence>
<dbReference type="InParanoid" id="A0A5N4AK71"/>
<dbReference type="HAMAP" id="MF_00044">
    <property type="entry name" value="Asp_tRNA_synth_type1"/>
    <property type="match status" value="1"/>
</dbReference>
<dbReference type="FunCoup" id="A0A5N4AK71">
    <property type="interactions" value="1805"/>
</dbReference>
<dbReference type="InterPro" id="IPR045864">
    <property type="entry name" value="aa-tRNA-synth_II/BPL/LPL"/>
</dbReference>
<dbReference type="EMBL" id="VVIM01000006">
    <property type="protein sequence ID" value="KAB0797618.1"/>
    <property type="molecule type" value="Genomic_DNA"/>
</dbReference>
<comment type="similarity">
    <text evidence="1">Belongs to the class-II aminoacyl-tRNA synthetase family. Type 1 subfamily.</text>
</comment>
<dbReference type="Pfam" id="PF00152">
    <property type="entry name" value="tRNA-synt_2"/>
    <property type="match status" value="1"/>
</dbReference>
<evidence type="ECO:0000256" key="1">
    <source>
        <dbReference type="ARBA" id="ARBA00006303"/>
    </source>
</evidence>
<dbReference type="InterPro" id="IPR012340">
    <property type="entry name" value="NA-bd_OB-fold"/>
</dbReference>
<dbReference type="NCBIfam" id="NF001750">
    <property type="entry name" value="PRK00476.1"/>
    <property type="match status" value="1"/>
</dbReference>
<dbReference type="GO" id="GO:0006422">
    <property type="term" value="P:aspartyl-tRNA aminoacylation"/>
    <property type="evidence" value="ECO:0007669"/>
    <property type="project" value="TreeGrafter"/>
</dbReference>
<dbReference type="Pfam" id="PF01336">
    <property type="entry name" value="tRNA_anti-codon"/>
    <property type="match status" value="1"/>
</dbReference>
<dbReference type="CDD" id="cd04317">
    <property type="entry name" value="EcAspRS_like_N"/>
    <property type="match status" value="1"/>
</dbReference>
<accession>A0A5N4AK71</accession>
<feature type="domain" description="Aminoacyl-transfer RNA synthetases class-II family profile" evidence="7">
    <location>
        <begin position="202"/>
        <end position="609"/>
    </location>
</feature>
<keyword evidence="3" id="KW-0547">Nucleotide-binding</keyword>
<keyword evidence="2" id="KW-0436">Ligase</keyword>
<gene>
    <name evidence="8" type="ORF">PPYR_08611</name>
</gene>
<sequence length="642" mass="74011">MSRLLPFICKRTLRPKRLIQVLTPNVCMLPNSTKFSTKSPKNIYLVDDTDNENHGPQRNSNIYTYRTYTCTELRRENVGERVTLCGWLEFQRMNKFLVIRDGYGHTQLLIKDQDVETQLLVKTLPYESVIKVTGTVLTRPEGMINKNQETGEVEVLIETFEVLNKANDNLPFNIREYQKAKEALRMKFRYIDLRFEGMQRNMRVRSDLLMAMRTYLVNECNFVDVETPTLFKATPGGAQEFIVPTRFPGQFYSLVQSPQQFKQMLMAGAIDRYFQIARCYRDEGSRSDRQPEFTQLDIEMSFTDCKGVMNLVEELLQYSWPSILKPLPRRFPQITYKEAMEKYGTDKPDLRFHFHLQNCTVACKKLATTDNFAAYYILFEEPHVHLSTSIKQKLKRLSQNYPKAKFIQSKITNWKDWFLRMSGVFGEESCDILRQLIHAKGNSVLFLAYGDWKHVVSLLGTCRLEYVEHVEAQGIKVKDDSFHPVWVTDFPLFEEGENANGLQSNHHPFTAPHPEDVGLLQTEPLKARSLAYDLVLNGNEIAGGSIRIHDSRQQKFIFDLLNIDDQKMTYMLEMLASGCPPHGGIALGLDRLLATMLNTPSIRDVIAFPKTFEGRDPITGAPSPINEHDKKLYSIDISNKSS</sequence>
<dbReference type="GO" id="GO:0005739">
    <property type="term" value="C:mitochondrion"/>
    <property type="evidence" value="ECO:0007669"/>
    <property type="project" value="TreeGrafter"/>
</dbReference>
<dbReference type="SUPFAM" id="SSF55681">
    <property type="entry name" value="Class II aaRS and biotin synthetases"/>
    <property type="match status" value="1"/>
</dbReference>
<dbReference type="InterPro" id="IPR004115">
    <property type="entry name" value="GAD-like_sf"/>
</dbReference>
<dbReference type="Gene3D" id="2.40.50.140">
    <property type="entry name" value="Nucleic acid-binding proteins"/>
    <property type="match status" value="1"/>
</dbReference>
<dbReference type="SUPFAM" id="SSF50249">
    <property type="entry name" value="Nucleic acid-binding proteins"/>
    <property type="match status" value="1"/>
</dbReference>